<sequence>MQTDVIIIGGGLHGCSTALHLAQRGFKPIVLEKNIVGRHASGVNAGGVRQLMRDAAEIPLSIAAMDIWENLDKLLGPQLAETCEFIRRVGQVGVAASASELAWCEQRTADMKALGYDFEEMLDAKGVRQLVPSLSDICIGGIVSRRDGHANPFRTTQAFRARAEQLGARFYEQTCVTDVAATGSKWQLDTTRGQMRADIVVNCGGAWAWRIAEMIGEQLPRTHLALTLMVTSRIQHFLDPVVIGIDRKLSLKQTQVGTVVIGGGVLGDPDLDAGTTLTVADRMVESAQTVWDFFPVLRQATIVRTWAGLEAVTPDILPIIGASSVAKNFWHVFGFSGHGFQLGPIVGSLVSDMITDGKSALSIAAFSPDRFSNGAVARVPIHAAQHEQPGAAG</sequence>
<comment type="caution">
    <text evidence="3">The sequence shown here is derived from an EMBL/GenBank/DDBJ whole genome shotgun (WGS) entry which is preliminary data.</text>
</comment>
<reference evidence="4" key="1">
    <citation type="journal article" date="2019" name="Int. J. Syst. Evol. Microbiol.">
        <title>The Global Catalogue of Microorganisms (GCM) 10K type strain sequencing project: providing services to taxonomists for standard genome sequencing and annotation.</title>
        <authorList>
            <consortium name="The Broad Institute Genomics Platform"/>
            <consortium name="The Broad Institute Genome Sequencing Center for Infectious Disease"/>
            <person name="Wu L."/>
            <person name="Ma J."/>
        </authorList>
    </citation>
    <scope>NUCLEOTIDE SEQUENCE [LARGE SCALE GENOMIC DNA]</scope>
    <source>
        <strain evidence="4">ICMP 19515</strain>
    </source>
</reference>
<evidence type="ECO:0000313" key="3">
    <source>
        <dbReference type="EMBL" id="MFC3321253.1"/>
    </source>
</evidence>
<feature type="domain" description="FAD dependent oxidoreductase" evidence="2">
    <location>
        <begin position="4"/>
        <end position="353"/>
    </location>
</feature>
<dbReference type="SUPFAM" id="SSF51905">
    <property type="entry name" value="FAD/NAD(P)-binding domain"/>
    <property type="match status" value="1"/>
</dbReference>
<dbReference type="InterPro" id="IPR036188">
    <property type="entry name" value="FAD/NAD-bd_sf"/>
</dbReference>
<keyword evidence="4" id="KW-1185">Reference proteome</keyword>
<dbReference type="InterPro" id="IPR006076">
    <property type="entry name" value="FAD-dep_OxRdtase"/>
</dbReference>
<dbReference type="Pfam" id="PF01266">
    <property type="entry name" value="DAO"/>
    <property type="match status" value="1"/>
</dbReference>
<dbReference type="Gene3D" id="3.50.50.60">
    <property type="entry name" value="FAD/NAD(P)-binding domain"/>
    <property type="match status" value="1"/>
</dbReference>
<dbReference type="EC" id="1.-.-.-" evidence="3"/>
<evidence type="ECO:0000259" key="2">
    <source>
        <dbReference type="Pfam" id="PF01266"/>
    </source>
</evidence>
<dbReference type="RefSeq" id="WP_378977464.1">
    <property type="nucleotide sequence ID" value="NZ_JBHRVD010000001.1"/>
</dbReference>
<keyword evidence="1 3" id="KW-0560">Oxidoreductase</keyword>
<proteinExistence type="predicted"/>
<name>A0ABV7MI82_9HYPH</name>
<accession>A0ABV7MI82</accession>
<dbReference type="EMBL" id="JBHRVD010000001">
    <property type="protein sequence ID" value="MFC3321253.1"/>
    <property type="molecule type" value="Genomic_DNA"/>
</dbReference>
<dbReference type="GO" id="GO:0016491">
    <property type="term" value="F:oxidoreductase activity"/>
    <property type="evidence" value="ECO:0007669"/>
    <property type="project" value="UniProtKB-KW"/>
</dbReference>
<protein>
    <submittedName>
        <fullName evidence="3">NAD(P)/FAD-dependent oxidoreductase</fullName>
        <ecNumber evidence="3">1.-.-.-</ecNumber>
    </submittedName>
</protein>
<dbReference type="Proteomes" id="UP001595648">
    <property type="component" value="Unassembled WGS sequence"/>
</dbReference>
<dbReference type="PANTHER" id="PTHR13847">
    <property type="entry name" value="SARCOSINE DEHYDROGENASE-RELATED"/>
    <property type="match status" value="1"/>
</dbReference>
<organism evidence="3 4">
    <name type="scientific">Mesorhizobium cantuariense</name>
    <dbReference type="NCBI Taxonomy" id="1300275"/>
    <lineage>
        <taxon>Bacteria</taxon>
        <taxon>Pseudomonadati</taxon>
        <taxon>Pseudomonadota</taxon>
        <taxon>Alphaproteobacteria</taxon>
        <taxon>Hyphomicrobiales</taxon>
        <taxon>Phyllobacteriaceae</taxon>
        <taxon>Mesorhizobium</taxon>
    </lineage>
</organism>
<evidence type="ECO:0000313" key="4">
    <source>
        <dbReference type="Proteomes" id="UP001595648"/>
    </source>
</evidence>
<evidence type="ECO:0000256" key="1">
    <source>
        <dbReference type="ARBA" id="ARBA00023002"/>
    </source>
</evidence>
<gene>
    <name evidence="3" type="ORF">ACFOJ9_05575</name>
</gene>
<dbReference type="Gene3D" id="3.30.9.10">
    <property type="entry name" value="D-Amino Acid Oxidase, subunit A, domain 2"/>
    <property type="match status" value="1"/>
</dbReference>